<dbReference type="SUPFAM" id="SSF52218">
    <property type="entry name" value="Flavoproteins"/>
    <property type="match status" value="1"/>
</dbReference>
<name>A0A3D9CIN2_9FLAO</name>
<dbReference type="Pfam" id="PF02525">
    <property type="entry name" value="Flavodoxin_2"/>
    <property type="match status" value="1"/>
</dbReference>
<accession>A0A3D9CIN2</accession>
<dbReference type="PANTHER" id="PTHR10204:SF34">
    <property type="entry name" value="NAD(P)H DEHYDROGENASE [QUINONE] 1 ISOFORM 1"/>
    <property type="match status" value="1"/>
</dbReference>
<evidence type="ECO:0000256" key="2">
    <source>
        <dbReference type="ARBA" id="ARBA00023002"/>
    </source>
</evidence>
<dbReference type="InterPro" id="IPR051545">
    <property type="entry name" value="NAD(P)H_dehydrogenase_qn"/>
</dbReference>
<dbReference type="Proteomes" id="UP000256769">
    <property type="component" value="Unassembled WGS sequence"/>
</dbReference>
<evidence type="ECO:0000313" key="4">
    <source>
        <dbReference type="EMBL" id="REC65623.1"/>
    </source>
</evidence>
<dbReference type="InterPro" id="IPR003680">
    <property type="entry name" value="Flavodoxin_fold"/>
</dbReference>
<gene>
    <name evidence="4" type="ORF">DRF59_15735</name>
</gene>
<dbReference type="PANTHER" id="PTHR10204">
    <property type="entry name" value="NAD P H OXIDOREDUCTASE-RELATED"/>
    <property type="match status" value="1"/>
</dbReference>
<protein>
    <submittedName>
        <fullName evidence="4">Flavodoxin family protein</fullName>
    </submittedName>
</protein>
<feature type="domain" description="Flavodoxin-like fold" evidence="3">
    <location>
        <begin position="1"/>
        <end position="180"/>
    </location>
</feature>
<dbReference type="EMBL" id="QNUE01000013">
    <property type="protein sequence ID" value="REC65623.1"/>
    <property type="molecule type" value="Genomic_DNA"/>
</dbReference>
<keyword evidence="5" id="KW-1185">Reference proteome</keyword>
<dbReference type="GO" id="GO:0003955">
    <property type="term" value="F:NAD(P)H dehydrogenase (quinone) activity"/>
    <property type="evidence" value="ECO:0007669"/>
    <property type="project" value="TreeGrafter"/>
</dbReference>
<reference evidence="4 5" key="1">
    <citation type="journal article" date="2007" name="Int. J. Syst. Evol. Microbiol.">
        <title>Chryseobacterium flavum sp. nov., isolated from polluted soil.</title>
        <authorList>
            <person name="Zhou Y."/>
            <person name="Dong J."/>
            <person name="Wang X."/>
            <person name="Huang X."/>
            <person name="Zhang K.Y."/>
            <person name="Zhang Y.Q."/>
            <person name="Guo Y.F."/>
            <person name="Lai R."/>
            <person name="Li W.J."/>
        </authorList>
    </citation>
    <scope>NUCLEOTIDE SEQUENCE [LARGE SCALE GENOMIC DNA]</scope>
    <source>
        <strain evidence="4 5">KCTC 12877</strain>
    </source>
</reference>
<dbReference type="RefSeq" id="WP_115962240.1">
    <property type="nucleotide sequence ID" value="NZ_CBCRVL010000012.1"/>
</dbReference>
<evidence type="ECO:0000256" key="1">
    <source>
        <dbReference type="ARBA" id="ARBA00006252"/>
    </source>
</evidence>
<comment type="caution">
    <text evidence="4">The sequence shown here is derived from an EMBL/GenBank/DDBJ whole genome shotgun (WGS) entry which is preliminary data.</text>
</comment>
<proteinExistence type="inferred from homology"/>
<evidence type="ECO:0000259" key="3">
    <source>
        <dbReference type="Pfam" id="PF02525"/>
    </source>
</evidence>
<keyword evidence="2" id="KW-0560">Oxidoreductase</keyword>
<evidence type="ECO:0000313" key="5">
    <source>
        <dbReference type="Proteomes" id="UP000256769"/>
    </source>
</evidence>
<dbReference type="GO" id="GO:0005829">
    <property type="term" value="C:cytosol"/>
    <property type="evidence" value="ECO:0007669"/>
    <property type="project" value="TreeGrafter"/>
</dbReference>
<comment type="similarity">
    <text evidence="1">Belongs to the NAD(P)H dehydrogenase (quinone) family.</text>
</comment>
<dbReference type="OrthoDB" id="652200at2"/>
<sequence length="200" mass="23123">MKHLIIYAHPNPNSLNYALLQHVADILKSEHNEIRIRNLYKINFDPVLSCSDMEGQRSGKVADDVKAEQEFISWAEHITFIYPIWWTGLPALMKGYIDRVFSYGFAYCYEQGIQKGLLKGKKVIIINTHGKSREEYRQSGMDKALTLTSDHGIFTYSGLEIIQHFFFDKADRASTEDLKTWKEQINYVYSQSAQSTIQMA</sequence>
<organism evidence="4 5">
    <name type="scientific">Chryseobacterium flavum</name>
    <dbReference type="NCBI Taxonomy" id="415851"/>
    <lineage>
        <taxon>Bacteria</taxon>
        <taxon>Pseudomonadati</taxon>
        <taxon>Bacteroidota</taxon>
        <taxon>Flavobacteriia</taxon>
        <taxon>Flavobacteriales</taxon>
        <taxon>Weeksellaceae</taxon>
        <taxon>Chryseobacterium group</taxon>
        <taxon>Chryseobacterium</taxon>
    </lineage>
</organism>
<dbReference type="Gene3D" id="3.40.50.360">
    <property type="match status" value="1"/>
</dbReference>
<dbReference type="InterPro" id="IPR029039">
    <property type="entry name" value="Flavoprotein-like_sf"/>
</dbReference>
<dbReference type="AlphaFoldDB" id="A0A3D9CIN2"/>